<keyword evidence="5" id="KW-1185">Reference proteome</keyword>
<dbReference type="SMART" id="SM00322">
    <property type="entry name" value="KH"/>
    <property type="match status" value="1"/>
</dbReference>
<accession>A0A9D4Q471</accession>
<evidence type="ECO:0000313" key="4">
    <source>
        <dbReference type="EMBL" id="KAH7963727.1"/>
    </source>
</evidence>
<dbReference type="CDD" id="cd00105">
    <property type="entry name" value="KH-I"/>
    <property type="match status" value="1"/>
</dbReference>
<evidence type="ECO:0000256" key="1">
    <source>
        <dbReference type="PROSITE-ProRule" id="PRU00117"/>
    </source>
</evidence>
<gene>
    <name evidence="4" type="ORF">HPB52_022465</name>
</gene>
<dbReference type="AlphaFoldDB" id="A0A9D4Q471"/>
<feature type="domain" description="K Homology" evidence="3">
    <location>
        <begin position="58"/>
        <end position="130"/>
    </location>
</feature>
<dbReference type="InterPro" id="IPR004087">
    <property type="entry name" value="KH_dom"/>
</dbReference>
<sequence>MNAASTNGDYEWIEEEYVPPPSQMPSEPRCYGERNSGGEASAGRGRGRGSCDRPNAPRRDSEEFMVPVKDIARIIARGGSRIRELQDSCGARIWIKKDDGDNNYFETKVEVSGPEEARRKARELIDAIVNPPEEPACTKKKAKNRCLCSTGPSCLPRATKRRRSVGPLSRR</sequence>
<evidence type="ECO:0000313" key="5">
    <source>
        <dbReference type="Proteomes" id="UP000821837"/>
    </source>
</evidence>
<evidence type="ECO:0000259" key="3">
    <source>
        <dbReference type="SMART" id="SM00322"/>
    </source>
</evidence>
<dbReference type="VEuPathDB" id="VectorBase:RSAN_037695"/>
<dbReference type="SUPFAM" id="SSF54791">
    <property type="entry name" value="Eukaryotic type KH-domain (KH-domain type I)"/>
    <property type="match status" value="1"/>
</dbReference>
<feature type="region of interest" description="Disordered" evidence="2">
    <location>
        <begin position="1"/>
        <end position="61"/>
    </location>
</feature>
<organism evidence="4 5">
    <name type="scientific">Rhipicephalus sanguineus</name>
    <name type="common">Brown dog tick</name>
    <name type="synonym">Ixodes sanguineus</name>
    <dbReference type="NCBI Taxonomy" id="34632"/>
    <lineage>
        <taxon>Eukaryota</taxon>
        <taxon>Metazoa</taxon>
        <taxon>Ecdysozoa</taxon>
        <taxon>Arthropoda</taxon>
        <taxon>Chelicerata</taxon>
        <taxon>Arachnida</taxon>
        <taxon>Acari</taxon>
        <taxon>Parasitiformes</taxon>
        <taxon>Ixodida</taxon>
        <taxon>Ixodoidea</taxon>
        <taxon>Ixodidae</taxon>
        <taxon>Rhipicephalinae</taxon>
        <taxon>Rhipicephalus</taxon>
        <taxon>Rhipicephalus</taxon>
    </lineage>
</organism>
<evidence type="ECO:0000256" key="2">
    <source>
        <dbReference type="SAM" id="MobiDB-lite"/>
    </source>
</evidence>
<dbReference type="PROSITE" id="PS50084">
    <property type="entry name" value="KH_TYPE_1"/>
    <property type="match status" value="1"/>
</dbReference>
<dbReference type="GO" id="GO:0010468">
    <property type="term" value="P:regulation of gene expression"/>
    <property type="evidence" value="ECO:0007669"/>
    <property type="project" value="UniProtKB-ARBA"/>
</dbReference>
<feature type="compositionally biased region" description="Basic and acidic residues" evidence="2">
    <location>
        <begin position="49"/>
        <end position="61"/>
    </location>
</feature>
<comment type="caution">
    <text evidence="4">The sequence shown here is derived from an EMBL/GenBank/DDBJ whole genome shotgun (WGS) entry which is preliminary data.</text>
</comment>
<dbReference type="EMBL" id="JABSTV010001249">
    <property type="protein sequence ID" value="KAH7963727.1"/>
    <property type="molecule type" value="Genomic_DNA"/>
</dbReference>
<dbReference type="Proteomes" id="UP000821837">
    <property type="component" value="Chromosome 3"/>
</dbReference>
<proteinExistence type="predicted"/>
<dbReference type="Gene3D" id="3.30.1370.10">
    <property type="entry name" value="K Homology domain, type 1"/>
    <property type="match status" value="1"/>
</dbReference>
<dbReference type="GO" id="GO:0003723">
    <property type="term" value="F:RNA binding"/>
    <property type="evidence" value="ECO:0007669"/>
    <property type="project" value="UniProtKB-UniRule"/>
</dbReference>
<keyword evidence="1" id="KW-0694">RNA-binding</keyword>
<dbReference type="InterPro" id="IPR004088">
    <property type="entry name" value="KH_dom_type_1"/>
</dbReference>
<reference evidence="4" key="1">
    <citation type="journal article" date="2020" name="Cell">
        <title>Large-Scale Comparative Analyses of Tick Genomes Elucidate Their Genetic Diversity and Vector Capacities.</title>
        <authorList>
            <consortium name="Tick Genome and Microbiome Consortium (TIGMIC)"/>
            <person name="Jia N."/>
            <person name="Wang J."/>
            <person name="Shi W."/>
            <person name="Du L."/>
            <person name="Sun Y."/>
            <person name="Zhan W."/>
            <person name="Jiang J.F."/>
            <person name="Wang Q."/>
            <person name="Zhang B."/>
            <person name="Ji P."/>
            <person name="Bell-Sakyi L."/>
            <person name="Cui X.M."/>
            <person name="Yuan T.T."/>
            <person name="Jiang B.G."/>
            <person name="Yang W.F."/>
            <person name="Lam T.T."/>
            <person name="Chang Q.C."/>
            <person name="Ding S.J."/>
            <person name="Wang X.J."/>
            <person name="Zhu J.G."/>
            <person name="Ruan X.D."/>
            <person name="Zhao L."/>
            <person name="Wei J.T."/>
            <person name="Ye R.Z."/>
            <person name="Que T.C."/>
            <person name="Du C.H."/>
            <person name="Zhou Y.H."/>
            <person name="Cheng J.X."/>
            <person name="Dai P.F."/>
            <person name="Guo W.B."/>
            <person name="Han X.H."/>
            <person name="Huang E.J."/>
            <person name="Li L.F."/>
            <person name="Wei W."/>
            <person name="Gao Y.C."/>
            <person name="Liu J.Z."/>
            <person name="Shao H.Z."/>
            <person name="Wang X."/>
            <person name="Wang C.C."/>
            <person name="Yang T.C."/>
            <person name="Huo Q.B."/>
            <person name="Li W."/>
            <person name="Chen H.Y."/>
            <person name="Chen S.E."/>
            <person name="Zhou L.G."/>
            <person name="Ni X.B."/>
            <person name="Tian J.H."/>
            <person name="Sheng Y."/>
            <person name="Liu T."/>
            <person name="Pan Y.S."/>
            <person name="Xia L.Y."/>
            <person name="Li J."/>
            <person name="Zhao F."/>
            <person name="Cao W.C."/>
        </authorList>
    </citation>
    <scope>NUCLEOTIDE SEQUENCE</scope>
    <source>
        <strain evidence="4">Rsan-2018</strain>
    </source>
</reference>
<dbReference type="InterPro" id="IPR036612">
    <property type="entry name" value="KH_dom_type_1_sf"/>
</dbReference>
<name>A0A9D4Q471_RHISA</name>
<dbReference type="Pfam" id="PF00013">
    <property type="entry name" value="KH_1"/>
    <property type="match status" value="1"/>
</dbReference>
<reference evidence="4" key="2">
    <citation type="submission" date="2021-09" db="EMBL/GenBank/DDBJ databases">
        <authorList>
            <person name="Jia N."/>
            <person name="Wang J."/>
            <person name="Shi W."/>
            <person name="Du L."/>
            <person name="Sun Y."/>
            <person name="Zhan W."/>
            <person name="Jiang J."/>
            <person name="Wang Q."/>
            <person name="Zhang B."/>
            <person name="Ji P."/>
            <person name="Sakyi L.B."/>
            <person name="Cui X."/>
            <person name="Yuan T."/>
            <person name="Jiang B."/>
            <person name="Yang W."/>
            <person name="Lam T.T.-Y."/>
            <person name="Chang Q."/>
            <person name="Ding S."/>
            <person name="Wang X."/>
            <person name="Zhu J."/>
            <person name="Ruan X."/>
            <person name="Zhao L."/>
            <person name="Wei J."/>
            <person name="Que T."/>
            <person name="Du C."/>
            <person name="Cheng J."/>
            <person name="Dai P."/>
            <person name="Han X."/>
            <person name="Huang E."/>
            <person name="Gao Y."/>
            <person name="Liu J."/>
            <person name="Shao H."/>
            <person name="Ye R."/>
            <person name="Li L."/>
            <person name="Wei W."/>
            <person name="Wang X."/>
            <person name="Wang C."/>
            <person name="Huo Q."/>
            <person name="Li W."/>
            <person name="Guo W."/>
            <person name="Chen H."/>
            <person name="Chen S."/>
            <person name="Zhou L."/>
            <person name="Zhou L."/>
            <person name="Ni X."/>
            <person name="Tian J."/>
            <person name="Zhou Y."/>
            <person name="Sheng Y."/>
            <person name="Liu T."/>
            <person name="Pan Y."/>
            <person name="Xia L."/>
            <person name="Li J."/>
            <person name="Zhao F."/>
            <person name="Cao W."/>
        </authorList>
    </citation>
    <scope>NUCLEOTIDE SEQUENCE</scope>
    <source>
        <strain evidence="4">Rsan-2018</strain>
        <tissue evidence="4">Larvae</tissue>
    </source>
</reference>
<protein>
    <recommendedName>
        <fullName evidence="3">K Homology domain-containing protein</fullName>
    </recommendedName>
</protein>